<evidence type="ECO:0000313" key="2">
    <source>
        <dbReference type="EMBL" id="VAW97026.1"/>
    </source>
</evidence>
<feature type="domain" description="KANL3/Tex30 alpha/beta hydrolase-like" evidence="1">
    <location>
        <begin position="45"/>
        <end position="197"/>
    </location>
</feature>
<protein>
    <submittedName>
        <fullName evidence="2">Alpha/beta hydrolase</fullName>
    </submittedName>
</protein>
<dbReference type="PANTHER" id="PTHR42103">
    <property type="entry name" value="ALPHA/BETA-HYDROLASES SUPERFAMILY PROTEIN"/>
    <property type="match status" value="1"/>
</dbReference>
<sequence>MLSPTNQEFLIDGPDGQLQLIHSVVNPAANSNAIAIICHPHPLYGGSMSNKVVHIVNKTINNAGINSIRFNFRGVEKSQGSFADGIGEVDDLLAVINWAKNNTSCNKLYLAGFSFGSFIAALVASGQNSVLPIEQLLLVAPPVSMYDFKAVNIQVPCLVVQGGQDTVVDPQQVKNWVESQPQAITLEWNEQAEHFFHGQLNFVRDAITKHWFS</sequence>
<keyword evidence="2" id="KW-0378">Hydrolase</keyword>
<proteinExistence type="predicted"/>
<dbReference type="Gene3D" id="3.40.50.1820">
    <property type="entry name" value="alpha/beta hydrolase"/>
    <property type="match status" value="1"/>
</dbReference>
<name>A0A3B1AW47_9ZZZZ</name>
<dbReference type="PANTHER" id="PTHR42103:SF2">
    <property type="entry name" value="AB HYDROLASE-1 DOMAIN-CONTAINING PROTEIN"/>
    <property type="match status" value="1"/>
</dbReference>
<dbReference type="EMBL" id="UOFS01000031">
    <property type="protein sequence ID" value="VAW97026.1"/>
    <property type="molecule type" value="Genomic_DNA"/>
</dbReference>
<dbReference type="AlphaFoldDB" id="A0A3B1AW47"/>
<reference evidence="2" key="1">
    <citation type="submission" date="2018-06" db="EMBL/GenBank/DDBJ databases">
        <authorList>
            <person name="Zhirakovskaya E."/>
        </authorList>
    </citation>
    <scope>NUCLEOTIDE SEQUENCE</scope>
</reference>
<dbReference type="InterPro" id="IPR029058">
    <property type="entry name" value="AB_hydrolase_fold"/>
</dbReference>
<dbReference type="SUPFAM" id="SSF53474">
    <property type="entry name" value="alpha/beta-Hydrolases"/>
    <property type="match status" value="1"/>
</dbReference>
<gene>
    <name evidence="2" type="ORF">MNBD_GAMMA22-3050</name>
</gene>
<dbReference type="Pfam" id="PF20408">
    <property type="entry name" value="Abhydrolase_11"/>
    <property type="match status" value="1"/>
</dbReference>
<dbReference type="GO" id="GO:0016787">
    <property type="term" value="F:hydrolase activity"/>
    <property type="evidence" value="ECO:0007669"/>
    <property type="project" value="UniProtKB-KW"/>
</dbReference>
<accession>A0A3B1AW47</accession>
<organism evidence="2">
    <name type="scientific">hydrothermal vent metagenome</name>
    <dbReference type="NCBI Taxonomy" id="652676"/>
    <lineage>
        <taxon>unclassified sequences</taxon>
        <taxon>metagenomes</taxon>
        <taxon>ecological metagenomes</taxon>
    </lineage>
</organism>
<evidence type="ECO:0000259" key="1">
    <source>
        <dbReference type="Pfam" id="PF20408"/>
    </source>
</evidence>
<dbReference type="InterPro" id="IPR046879">
    <property type="entry name" value="KANL3/Tex30_Abhydrolase"/>
</dbReference>